<reference evidence="1 2" key="1">
    <citation type="journal article" date="2023" name="Sci. Data">
        <title>Genome assembly of the Korean intertidal mud-creeper Batillaria attramentaria.</title>
        <authorList>
            <person name="Patra A.K."/>
            <person name="Ho P.T."/>
            <person name="Jun S."/>
            <person name="Lee S.J."/>
            <person name="Kim Y."/>
            <person name="Won Y.J."/>
        </authorList>
    </citation>
    <scope>NUCLEOTIDE SEQUENCE [LARGE SCALE GENOMIC DNA]</scope>
    <source>
        <strain evidence="1">Wonlab-2016</strain>
    </source>
</reference>
<organism evidence="1 2">
    <name type="scientific">Batillaria attramentaria</name>
    <dbReference type="NCBI Taxonomy" id="370345"/>
    <lineage>
        <taxon>Eukaryota</taxon>
        <taxon>Metazoa</taxon>
        <taxon>Spiralia</taxon>
        <taxon>Lophotrochozoa</taxon>
        <taxon>Mollusca</taxon>
        <taxon>Gastropoda</taxon>
        <taxon>Caenogastropoda</taxon>
        <taxon>Sorbeoconcha</taxon>
        <taxon>Cerithioidea</taxon>
        <taxon>Batillariidae</taxon>
        <taxon>Batillaria</taxon>
    </lineage>
</organism>
<dbReference type="Proteomes" id="UP001519460">
    <property type="component" value="Unassembled WGS sequence"/>
</dbReference>
<dbReference type="EMBL" id="JACVVK020000589">
    <property type="protein sequence ID" value="KAK7464513.1"/>
    <property type="molecule type" value="Genomic_DNA"/>
</dbReference>
<evidence type="ECO:0000313" key="1">
    <source>
        <dbReference type="EMBL" id="KAK7464513.1"/>
    </source>
</evidence>
<gene>
    <name evidence="1" type="ORF">BaRGS_00037932</name>
</gene>
<sequence length="106" mass="12306">MKLKARKQFVPIKHNQIRLNERLSVFISTIIHLFVPEPLQAKEKLTLMERWNGCRRLKTAFNKAAPSLHYGLDARRLLTERVGFVQGRFFLFAKRVLAGDLSTDVV</sequence>
<keyword evidence="2" id="KW-1185">Reference proteome</keyword>
<evidence type="ECO:0000313" key="2">
    <source>
        <dbReference type="Proteomes" id="UP001519460"/>
    </source>
</evidence>
<accession>A0ABD0J7K3</accession>
<dbReference type="AlphaFoldDB" id="A0ABD0J7K3"/>
<comment type="caution">
    <text evidence="1">The sequence shown here is derived from an EMBL/GenBank/DDBJ whole genome shotgun (WGS) entry which is preliminary data.</text>
</comment>
<protein>
    <submittedName>
        <fullName evidence="1">Uncharacterized protein</fullName>
    </submittedName>
</protein>
<name>A0ABD0J7K3_9CAEN</name>
<proteinExistence type="predicted"/>